<feature type="transmembrane region" description="Helical" evidence="6">
    <location>
        <begin position="250"/>
        <end position="267"/>
    </location>
</feature>
<feature type="transmembrane region" description="Helical" evidence="6">
    <location>
        <begin position="149"/>
        <end position="167"/>
    </location>
</feature>
<organism evidence="8 9">
    <name type="scientific">Lactonifactor longoviformis DSM 17459</name>
    <dbReference type="NCBI Taxonomy" id="1122155"/>
    <lineage>
        <taxon>Bacteria</taxon>
        <taxon>Bacillati</taxon>
        <taxon>Bacillota</taxon>
        <taxon>Clostridia</taxon>
        <taxon>Eubacteriales</taxon>
        <taxon>Clostridiaceae</taxon>
        <taxon>Lactonifactor</taxon>
    </lineage>
</organism>
<dbReference type="GO" id="GO:0016020">
    <property type="term" value="C:membrane"/>
    <property type="evidence" value="ECO:0007669"/>
    <property type="project" value="UniProtKB-SubCell"/>
</dbReference>
<keyword evidence="9" id="KW-1185">Reference proteome</keyword>
<dbReference type="Proteomes" id="UP000184245">
    <property type="component" value="Unassembled WGS sequence"/>
</dbReference>
<feature type="transmembrane region" description="Helical" evidence="6">
    <location>
        <begin position="67"/>
        <end position="84"/>
    </location>
</feature>
<gene>
    <name evidence="8" type="ORF">SAMN02745158_03744</name>
</gene>
<feature type="transmembrane region" description="Helical" evidence="6">
    <location>
        <begin position="125"/>
        <end position="143"/>
    </location>
</feature>
<dbReference type="PANTHER" id="PTHR32322:SF2">
    <property type="entry name" value="EAMA DOMAIN-CONTAINING PROTEIN"/>
    <property type="match status" value="1"/>
</dbReference>
<dbReference type="OrthoDB" id="9805239at2"/>
<dbReference type="AlphaFoldDB" id="A0A1M5BNA0"/>
<accession>A0A1M5BNA0</accession>
<evidence type="ECO:0000256" key="5">
    <source>
        <dbReference type="ARBA" id="ARBA00023136"/>
    </source>
</evidence>
<dbReference type="InterPro" id="IPR050638">
    <property type="entry name" value="AA-Vitamin_Transporters"/>
</dbReference>
<feature type="transmembrane region" description="Helical" evidence="6">
    <location>
        <begin position="273"/>
        <end position="289"/>
    </location>
</feature>
<feature type="transmembrane region" description="Helical" evidence="6">
    <location>
        <begin position="221"/>
        <end position="238"/>
    </location>
</feature>
<sequence length="312" mass="33715">MEKQTTVRGHAAAGVTILIWGTTFISTKVLLREFTPIEILFIRFLMGYLVLWLVYPRKLALTSRKQEWYFAAAGLTGIALYYLLENIALTYTLASNVGVIISIAPFFTAVFSWIFLGGDRPGKRFLSGFVIAMGGIALISFSSEAKLSINPLGDILAVAAAVVWAAYSTITKKVSAFGYHVIQATRRTFFYGLIFMIPVILASDFKISLGQVTQLKNLGNLLFLGVGASAICFVTWNFGVKILGPVKTSVYIYMVPVITAVTSAIILGERIPGASVFGILMTLAGLLLSEGRSKKIEIGSEKGTGLSEAGTP</sequence>
<feature type="domain" description="EamA" evidence="7">
    <location>
        <begin position="152"/>
        <end position="288"/>
    </location>
</feature>
<protein>
    <submittedName>
        <fullName evidence="8">Permease of the drug/metabolite transporter (DMT) superfamily</fullName>
    </submittedName>
</protein>
<evidence type="ECO:0000256" key="6">
    <source>
        <dbReference type="SAM" id="Phobius"/>
    </source>
</evidence>
<dbReference type="RefSeq" id="WP_072854295.1">
    <property type="nucleotide sequence ID" value="NZ_FQVI01000028.1"/>
</dbReference>
<comment type="subcellular location">
    <subcellularLocation>
        <location evidence="1">Membrane</location>
        <topology evidence="1">Multi-pass membrane protein</topology>
    </subcellularLocation>
</comment>
<dbReference type="InterPro" id="IPR000620">
    <property type="entry name" value="EamA_dom"/>
</dbReference>
<keyword evidence="3 6" id="KW-0812">Transmembrane</keyword>
<dbReference type="PANTHER" id="PTHR32322">
    <property type="entry name" value="INNER MEMBRANE TRANSPORTER"/>
    <property type="match status" value="1"/>
</dbReference>
<name>A0A1M5BNA0_9CLOT</name>
<reference evidence="8 9" key="1">
    <citation type="submission" date="2016-11" db="EMBL/GenBank/DDBJ databases">
        <authorList>
            <person name="Jaros S."/>
            <person name="Januszkiewicz K."/>
            <person name="Wedrychowicz H."/>
        </authorList>
    </citation>
    <scope>NUCLEOTIDE SEQUENCE [LARGE SCALE GENOMIC DNA]</scope>
    <source>
        <strain evidence="8 9">DSM 17459</strain>
    </source>
</reference>
<dbReference type="SUPFAM" id="SSF103481">
    <property type="entry name" value="Multidrug resistance efflux transporter EmrE"/>
    <property type="match status" value="2"/>
</dbReference>
<feature type="transmembrane region" description="Helical" evidence="6">
    <location>
        <begin position="37"/>
        <end position="55"/>
    </location>
</feature>
<dbReference type="EMBL" id="FQVI01000028">
    <property type="protein sequence ID" value="SHF43961.1"/>
    <property type="molecule type" value="Genomic_DNA"/>
</dbReference>
<dbReference type="STRING" id="1122155.SAMN02745158_03744"/>
<evidence type="ECO:0000256" key="3">
    <source>
        <dbReference type="ARBA" id="ARBA00022692"/>
    </source>
</evidence>
<dbReference type="InterPro" id="IPR037185">
    <property type="entry name" value="EmrE-like"/>
</dbReference>
<evidence type="ECO:0000259" key="7">
    <source>
        <dbReference type="Pfam" id="PF00892"/>
    </source>
</evidence>
<feature type="transmembrane region" description="Helical" evidence="6">
    <location>
        <begin position="12"/>
        <end position="31"/>
    </location>
</feature>
<keyword evidence="5 6" id="KW-0472">Membrane</keyword>
<feature type="domain" description="EamA" evidence="7">
    <location>
        <begin position="12"/>
        <end position="140"/>
    </location>
</feature>
<comment type="similarity">
    <text evidence="2">Belongs to the EamA transporter family.</text>
</comment>
<evidence type="ECO:0000256" key="4">
    <source>
        <dbReference type="ARBA" id="ARBA00022989"/>
    </source>
</evidence>
<keyword evidence="4 6" id="KW-1133">Transmembrane helix</keyword>
<feature type="transmembrane region" description="Helical" evidence="6">
    <location>
        <begin position="188"/>
        <end position="209"/>
    </location>
</feature>
<evidence type="ECO:0000256" key="2">
    <source>
        <dbReference type="ARBA" id="ARBA00007362"/>
    </source>
</evidence>
<proteinExistence type="inferred from homology"/>
<feature type="transmembrane region" description="Helical" evidence="6">
    <location>
        <begin position="96"/>
        <end position="116"/>
    </location>
</feature>
<evidence type="ECO:0000313" key="9">
    <source>
        <dbReference type="Proteomes" id="UP000184245"/>
    </source>
</evidence>
<evidence type="ECO:0000256" key="1">
    <source>
        <dbReference type="ARBA" id="ARBA00004141"/>
    </source>
</evidence>
<evidence type="ECO:0000313" key="8">
    <source>
        <dbReference type="EMBL" id="SHF43961.1"/>
    </source>
</evidence>
<dbReference type="Pfam" id="PF00892">
    <property type="entry name" value="EamA"/>
    <property type="match status" value="2"/>
</dbReference>